<name>A0A0H3I458_PECPM</name>
<dbReference type="CDD" id="cd00093">
    <property type="entry name" value="HTH_XRE"/>
    <property type="match status" value="1"/>
</dbReference>
<proteinExistence type="predicted"/>
<evidence type="ECO:0000313" key="4">
    <source>
        <dbReference type="Proteomes" id="UP000008044"/>
    </source>
</evidence>
<feature type="domain" description="HTH cro/C1-type" evidence="1">
    <location>
        <begin position="32"/>
        <end position="91"/>
    </location>
</feature>
<evidence type="ECO:0000313" key="5">
    <source>
        <dbReference type="Proteomes" id="UP001194579"/>
    </source>
</evidence>
<reference evidence="2 4" key="1">
    <citation type="journal article" date="2012" name="J. Bacteriol.">
        <title>Genome sequence of Pectobacterium sp. strain SCC3193.</title>
        <authorList>
            <person name="Koskinen J.P."/>
            <person name="Laine P."/>
            <person name="Niemi O."/>
            <person name="Nykyri J."/>
            <person name="Harjunpaa H."/>
            <person name="Auvinen P."/>
            <person name="Paulin L."/>
            <person name="Pirhonen M."/>
            <person name="Palva T."/>
            <person name="Holm L."/>
        </authorList>
    </citation>
    <scope>NUCLEOTIDE SEQUENCE [LARGE SCALE GENOMIC DNA]</scope>
    <source>
        <strain evidence="2 4">SCC3193</strain>
    </source>
</reference>
<keyword evidence="2" id="KW-0238">DNA-binding</keyword>
<dbReference type="InterPro" id="IPR010982">
    <property type="entry name" value="Lambda_DNA-bd_dom_sf"/>
</dbReference>
<dbReference type="Proteomes" id="UP000008044">
    <property type="component" value="Chromosome"/>
</dbReference>
<dbReference type="PATRIC" id="fig|1166016.3.peg.512"/>
<dbReference type="AlphaFoldDB" id="A0A0H3I458"/>
<protein>
    <submittedName>
        <fullName evidence="2">DNA-binding transcriptional regulator HipB</fullName>
    </submittedName>
    <submittedName>
        <fullName evidence="3">XRE family transcriptional regulator</fullName>
    </submittedName>
</protein>
<dbReference type="KEGG" id="pec:W5S_0509"/>
<evidence type="ECO:0000259" key="1">
    <source>
        <dbReference type="PROSITE" id="PS50943"/>
    </source>
</evidence>
<evidence type="ECO:0000313" key="2">
    <source>
        <dbReference type="EMBL" id="AFI88635.1"/>
    </source>
</evidence>
<gene>
    <name evidence="2" type="ordered locus">W5S_0509</name>
    <name evidence="3" type="ORF">F6Q06_19260</name>
</gene>
<reference evidence="2" key="2">
    <citation type="submission" date="2012-03" db="EMBL/GenBank/DDBJ databases">
        <authorList>
            <person name="Koskinen P."/>
            <person name="Laine P."/>
            <person name="Niemi O."/>
            <person name="Nykyri J."/>
            <person name="Harjunpaa H."/>
            <person name="Auvinen P."/>
            <person name="Paulin L."/>
            <person name="Pirhonen M."/>
            <person name="Palva T."/>
            <person name="Holm L."/>
        </authorList>
    </citation>
    <scope>NUCLEOTIDE SEQUENCE</scope>
    <source>
        <strain evidence="2">SCC3193</strain>
    </source>
</reference>
<dbReference type="STRING" id="1905730.W5S_0509"/>
<dbReference type="PROSITE" id="PS50943">
    <property type="entry name" value="HTH_CROC1"/>
    <property type="match status" value="1"/>
</dbReference>
<dbReference type="InterPro" id="IPR001387">
    <property type="entry name" value="Cro/C1-type_HTH"/>
</dbReference>
<accession>A0A0H3I458</accession>
<dbReference type="Gene3D" id="1.10.260.40">
    <property type="entry name" value="lambda repressor-like DNA-binding domains"/>
    <property type="match status" value="1"/>
</dbReference>
<dbReference type="eggNOG" id="COG5606">
    <property type="taxonomic scope" value="Bacteria"/>
</dbReference>
<dbReference type="InterPro" id="IPR039554">
    <property type="entry name" value="HigA2-like_HTH"/>
</dbReference>
<reference evidence="3" key="4">
    <citation type="submission" date="2024-05" db="EMBL/GenBank/DDBJ databases">
        <title>Identification of Pectobacterium versatile causing blackleg of potato from New York State with a whole genome sequencing approach.</title>
        <authorList>
            <person name="Ma X."/>
            <person name="Swingle B."/>
        </authorList>
    </citation>
    <scope>NUCLEOTIDE SEQUENCE</scope>
    <source>
        <strain evidence="3">NY1588A</strain>
    </source>
</reference>
<keyword evidence="5" id="KW-1185">Reference proteome</keyword>
<dbReference type="Pfam" id="PF13744">
    <property type="entry name" value="HTH_37"/>
    <property type="match status" value="1"/>
</dbReference>
<reference evidence="5" key="3">
    <citation type="submission" date="2023-07" db="EMBL/GenBank/DDBJ databases">
        <title>Identification of Pectobacterium versatile causing blackleg of potato from New York State with a whole genome sequencing approach.</title>
        <authorList>
            <person name="Ma X."/>
            <person name="Swingle B."/>
        </authorList>
    </citation>
    <scope>NUCLEOTIDE SEQUENCE [LARGE SCALE GENOMIC DNA]</scope>
    <source>
        <strain evidence="5">NY1588A</strain>
    </source>
</reference>
<sequence>MALKFYESPFHVTHDAEIASKMAMKMDLSIMITNLIKEKGWTQREAAEKLGISQSRVSELKNAKIELFTIDAMFDMLDALGFRAKMSMPSLHQASIAVTEIESAG</sequence>
<dbReference type="EMBL" id="WABS01000049">
    <property type="protein sequence ID" value="MBI0556608.1"/>
    <property type="molecule type" value="Genomic_DNA"/>
</dbReference>
<dbReference type="GO" id="GO:0003677">
    <property type="term" value="F:DNA binding"/>
    <property type="evidence" value="ECO:0007669"/>
    <property type="project" value="UniProtKB-KW"/>
</dbReference>
<dbReference type="SMART" id="SM00530">
    <property type="entry name" value="HTH_XRE"/>
    <property type="match status" value="1"/>
</dbReference>
<dbReference type="Proteomes" id="UP001194579">
    <property type="component" value="Unassembled WGS sequence"/>
</dbReference>
<dbReference type="RefSeq" id="WP_014698641.1">
    <property type="nucleotide sequence ID" value="NC_017845.1"/>
</dbReference>
<dbReference type="SUPFAM" id="SSF47413">
    <property type="entry name" value="lambda repressor-like DNA-binding domains"/>
    <property type="match status" value="1"/>
</dbReference>
<evidence type="ECO:0000313" key="3">
    <source>
        <dbReference type="EMBL" id="MBI0556608.1"/>
    </source>
</evidence>
<organism evidence="2 4">
    <name type="scientific">Pectobacterium parmentieri</name>
    <dbReference type="NCBI Taxonomy" id="1905730"/>
    <lineage>
        <taxon>Bacteria</taxon>
        <taxon>Pseudomonadati</taxon>
        <taxon>Pseudomonadota</taxon>
        <taxon>Gammaproteobacteria</taxon>
        <taxon>Enterobacterales</taxon>
        <taxon>Pectobacteriaceae</taxon>
        <taxon>Pectobacterium</taxon>
    </lineage>
</organism>
<dbReference type="HOGENOM" id="CLU_163934_2_1_6"/>
<dbReference type="EMBL" id="CP003415">
    <property type="protein sequence ID" value="AFI88635.1"/>
    <property type="molecule type" value="Genomic_DNA"/>
</dbReference>